<dbReference type="InterPro" id="IPR050491">
    <property type="entry name" value="AmpC-like"/>
</dbReference>
<sequence>MKIKLFVVLVLLAHVCHAQIEGTWNGELDTQTMKLPVILKIKKDEKDFSSTLNSPKQSTKEFPADKTEFSNNELSFEIQKLGASYKGIYKTDHFEGFLLQNGRNLPLNLFKGTEPKTSSDLSFLNGKAIDTKKIDNFLDHIARNNQGIGSVSIFRNGSEVYRKDFGQHMLSNAADDKNTLYQIGSISKLMTAVMLHQLIENGKLSMNDQLSKFYPDIPNAQNITIKTMLNHTSGLGDYVGKSIENNWLFGKPVGNDAIIKAIKKEGVSFQPGQKMQYSNSAYFLLSRILESIYQQPYHQILREKILKKAGMNHTFSVLDHPEKIFKPYEYKDMAWTEVKDFNFQNCIGLGDITSTPEDLNIFINALFAGKFIKNETVDMMISDKNEKLFGSGIIKMPFYNITLYGHGGDTAGTHSTVSYEPADQLSFAVTINGENYPHNSLFIAILNLIYGKDFPYPVFENPKNSLSELEKYTGDYISKDIPLGLKIFVKNDKLFAQGTGQPEFELTYAAKDRFTFDKAELEINFIPEKGQFQLLQRGKRYLFGKKQP</sequence>
<proteinExistence type="predicted"/>
<evidence type="ECO:0000313" key="3">
    <source>
        <dbReference type="EMBL" id="REC47804.1"/>
    </source>
</evidence>
<comment type="caution">
    <text evidence="3">The sequence shown here is derived from an EMBL/GenBank/DDBJ whole genome shotgun (WGS) entry which is preliminary data.</text>
</comment>
<dbReference type="SUPFAM" id="SSF56601">
    <property type="entry name" value="beta-lactamase/transpeptidase-like"/>
    <property type="match status" value="1"/>
</dbReference>
<organism evidence="3 4">
    <name type="scientific">Chryseobacterium pennipullorum</name>
    <dbReference type="NCBI Taxonomy" id="2258963"/>
    <lineage>
        <taxon>Bacteria</taxon>
        <taxon>Pseudomonadati</taxon>
        <taxon>Bacteroidota</taxon>
        <taxon>Flavobacteriia</taxon>
        <taxon>Flavobacteriales</taxon>
        <taxon>Weeksellaceae</taxon>
        <taxon>Chryseobacterium group</taxon>
        <taxon>Chryseobacterium</taxon>
    </lineage>
</organism>
<feature type="signal peptide" evidence="1">
    <location>
        <begin position="1"/>
        <end position="18"/>
    </location>
</feature>
<evidence type="ECO:0000313" key="4">
    <source>
        <dbReference type="Proteomes" id="UP000256257"/>
    </source>
</evidence>
<dbReference type="Gene3D" id="3.40.710.10">
    <property type="entry name" value="DD-peptidase/beta-lactamase superfamily"/>
    <property type="match status" value="1"/>
</dbReference>
<dbReference type="RefSeq" id="WP_115928178.1">
    <property type="nucleotide sequence ID" value="NZ_QNVV01000007.1"/>
</dbReference>
<evidence type="ECO:0000259" key="2">
    <source>
        <dbReference type="Pfam" id="PF00144"/>
    </source>
</evidence>
<reference evidence="3 4" key="1">
    <citation type="submission" date="2018-06" db="EMBL/GenBank/DDBJ databases">
        <title>Novel Chryseobacterium species.</title>
        <authorList>
            <person name="Newman J."/>
            <person name="Hugo C."/>
            <person name="Oosthuizen L."/>
            <person name="Charimba G."/>
        </authorList>
    </citation>
    <scope>NUCLEOTIDE SEQUENCE [LARGE SCALE GENOMIC DNA]</scope>
    <source>
        <strain evidence="3 4">7_F195</strain>
    </source>
</reference>
<gene>
    <name evidence="3" type="ORF">DRF67_10110</name>
</gene>
<dbReference type="InterPro" id="IPR001466">
    <property type="entry name" value="Beta-lactam-related"/>
</dbReference>
<dbReference type="InterPro" id="IPR012338">
    <property type="entry name" value="Beta-lactam/transpept-like"/>
</dbReference>
<dbReference type="AlphaFoldDB" id="A0A3D9B2D7"/>
<feature type="chain" id="PRO_5017619175" description="Beta-lactamase-related domain-containing protein" evidence="1">
    <location>
        <begin position="19"/>
        <end position="548"/>
    </location>
</feature>
<protein>
    <recommendedName>
        <fullName evidence="2">Beta-lactamase-related domain-containing protein</fullName>
    </recommendedName>
</protein>
<dbReference type="PANTHER" id="PTHR46825:SF9">
    <property type="entry name" value="BETA-LACTAMASE-RELATED DOMAIN-CONTAINING PROTEIN"/>
    <property type="match status" value="1"/>
</dbReference>
<feature type="domain" description="Beta-lactamase-related" evidence="2">
    <location>
        <begin position="150"/>
        <end position="436"/>
    </location>
</feature>
<dbReference type="EMBL" id="QNVV01000007">
    <property type="protein sequence ID" value="REC47804.1"/>
    <property type="molecule type" value="Genomic_DNA"/>
</dbReference>
<dbReference type="Proteomes" id="UP000256257">
    <property type="component" value="Unassembled WGS sequence"/>
</dbReference>
<name>A0A3D9B2D7_9FLAO</name>
<evidence type="ECO:0000256" key="1">
    <source>
        <dbReference type="SAM" id="SignalP"/>
    </source>
</evidence>
<dbReference type="PANTHER" id="PTHR46825">
    <property type="entry name" value="D-ALANYL-D-ALANINE-CARBOXYPEPTIDASE/ENDOPEPTIDASE AMPH"/>
    <property type="match status" value="1"/>
</dbReference>
<accession>A0A3D9B2D7</accession>
<dbReference type="OrthoDB" id="9793489at2"/>
<keyword evidence="4" id="KW-1185">Reference proteome</keyword>
<keyword evidence="1" id="KW-0732">Signal</keyword>
<dbReference type="Pfam" id="PF00144">
    <property type="entry name" value="Beta-lactamase"/>
    <property type="match status" value="1"/>
</dbReference>